<dbReference type="GO" id="GO:0005739">
    <property type="term" value="C:mitochondrion"/>
    <property type="evidence" value="ECO:0007669"/>
    <property type="project" value="TreeGrafter"/>
</dbReference>
<evidence type="ECO:0000256" key="3">
    <source>
        <dbReference type="ARBA" id="ARBA00012991"/>
    </source>
</evidence>
<feature type="domain" description="6-phosphogluconate dehydrogenase NADP-binding" evidence="9">
    <location>
        <begin position="12"/>
        <end position="187"/>
    </location>
</feature>
<keyword evidence="12" id="KW-1185">Reference proteome</keyword>
<dbReference type="SUPFAM" id="SSF51735">
    <property type="entry name" value="NAD(P)-binding Rossmann-fold domains"/>
    <property type="match status" value="1"/>
</dbReference>
<dbReference type="PIRSF" id="PIRSF000103">
    <property type="entry name" value="HIBADH"/>
    <property type="match status" value="1"/>
</dbReference>
<organism evidence="11 12">
    <name type="scientific">Phialemonium atrogriseum</name>
    <dbReference type="NCBI Taxonomy" id="1093897"/>
    <lineage>
        <taxon>Eukaryota</taxon>
        <taxon>Fungi</taxon>
        <taxon>Dikarya</taxon>
        <taxon>Ascomycota</taxon>
        <taxon>Pezizomycotina</taxon>
        <taxon>Sordariomycetes</taxon>
        <taxon>Sordariomycetidae</taxon>
        <taxon>Cephalothecales</taxon>
        <taxon>Cephalothecaceae</taxon>
        <taxon>Phialemonium</taxon>
    </lineage>
</organism>
<sequence>MSSADSNSLPNSIGFIGLGAMGKPMVINLVKRLPVGSHIFIHDVVAAAVEEVCASFPDAIVKCANAKEVAEKSDVILTMLPEGAHVKSVYLDPATGIAAALSSSSSSSTAKLLLDCSTIDTATNLHVKEQLSISSPTTSFYDAPVSGGVIGAVNATMAFFLGCSPSDPNIPRLTALLQTMGGKVIPCGGPSLGLAAKLSNNYLSGIITIACSEAMDMGMRAGIDADVLASVFAAGTAQNAICDVFNPVPGVCPKAPSSNGYQGGFRVQLMRKDIGLAVDMARRLGTRNALGTSGLGVFTAASEAADCKDLDSRVVYRYLGGKEDWKEKK</sequence>
<accession>A0AAJ0FHC9</accession>
<proteinExistence type="inferred from homology"/>
<gene>
    <name evidence="11" type="ORF">QBC33DRAFT_491962</name>
</gene>
<dbReference type="GeneID" id="85308675"/>
<keyword evidence="5" id="KW-0560">Oxidoreductase</keyword>
<evidence type="ECO:0000256" key="8">
    <source>
        <dbReference type="PIRSR" id="PIRSR000103-1"/>
    </source>
</evidence>
<dbReference type="SUPFAM" id="SSF48179">
    <property type="entry name" value="6-phosphogluconate dehydrogenase C-terminal domain-like"/>
    <property type="match status" value="1"/>
</dbReference>
<dbReference type="InterPro" id="IPR013328">
    <property type="entry name" value="6PGD_dom2"/>
</dbReference>
<dbReference type="Gene3D" id="3.40.50.720">
    <property type="entry name" value="NAD(P)-binding Rossmann-like Domain"/>
    <property type="match status" value="1"/>
</dbReference>
<evidence type="ECO:0000256" key="1">
    <source>
        <dbReference type="ARBA" id="ARBA00005109"/>
    </source>
</evidence>
<evidence type="ECO:0000256" key="2">
    <source>
        <dbReference type="ARBA" id="ARBA00006013"/>
    </source>
</evidence>
<keyword evidence="6" id="KW-0520">NAD</keyword>
<comment type="pathway">
    <text evidence="1">Amino-acid degradation; L-valine degradation.</text>
</comment>
<dbReference type="Pfam" id="PF03446">
    <property type="entry name" value="NAD_binding_2"/>
    <property type="match status" value="1"/>
</dbReference>
<dbReference type="AlphaFoldDB" id="A0AAJ0FHC9"/>
<dbReference type="InterPro" id="IPR006115">
    <property type="entry name" value="6PGDH_NADP-bd"/>
</dbReference>
<evidence type="ECO:0000313" key="12">
    <source>
        <dbReference type="Proteomes" id="UP001244011"/>
    </source>
</evidence>
<dbReference type="GO" id="GO:0051287">
    <property type="term" value="F:NAD binding"/>
    <property type="evidence" value="ECO:0007669"/>
    <property type="project" value="InterPro"/>
</dbReference>
<evidence type="ECO:0000256" key="5">
    <source>
        <dbReference type="ARBA" id="ARBA00023002"/>
    </source>
</evidence>
<dbReference type="InterPro" id="IPR036291">
    <property type="entry name" value="NAD(P)-bd_dom_sf"/>
</dbReference>
<evidence type="ECO:0000313" key="11">
    <source>
        <dbReference type="EMBL" id="KAK1767577.1"/>
    </source>
</evidence>
<dbReference type="InterPro" id="IPR002204">
    <property type="entry name" value="3-OH-isobutyrate_DH-rel_CS"/>
</dbReference>
<dbReference type="InterPro" id="IPR008927">
    <property type="entry name" value="6-PGluconate_DH-like_C_sf"/>
</dbReference>
<dbReference type="Pfam" id="PF14833">
    <property type="entry name" value="NAD_binding_11"/>
    <property type="match status" value="1"/>
</dbReference>
<dbReference type="InterPro" id="IPR029154">
    <property type="entry name" value="HIBADH-like_NADP-bd"/>
</dbReference>
<dbReference type="GO" id="GO:0008442">
    <property type="term" value="F:3-hydroxyisobutyrate dehydrogenase activity"/>
    <property type="evidence" value="ECO:0007669"/>
    <property type="project" value="UniProtKB-EC"/>
</dbReference>
<name>A0AAJ0FHC9_9PEZI</name>
<evidence type="ECO:0000259" key="9">
    <source>
        <dbReference type="Pfam" id="PF03446"/>
    </source>
</evidence>
<dbReference type="Proteomes" id="UP001244011">
    <property type="component" value="Unassembled WGS sequence"/>
</dbReference>
<comment type="catalytic activity">
    <reaction evidence="7">
        <text>3-hydroxy-2-methylpropanoate + NAD(+) = 2-methyl-3-oxopropanoate + NADH + H(+)</text>
        <dbReference type="Rhea" id="RHEA:17681"/>
        <dbReference type="ChEBI" id="CHEBI:11805"/>
        <dbReference type="ChEBI" id="CHEBI:15378"/>
        <dbReference type="ChEBI" id="CHEBI:57540"/>
        <dbReference type="ChEBI" id="CHEBI:57700"/>
        <dbReference type="ChEBI" id="CHEBI:57945"/>
        <dbReference type="EC" id="1.1.1.31"/>
    </reaction>
</comment>
<dbReference type="RefSeq" id="XP_060283790.1">
    <property type="nucleotide sequence ID" value="XM_060425488.1"/>
</dbReference>
<reference evidence="11" key="1">
    <citation type="submission" date="2023-06" db="EMBL/GenBank/DDBJ databases">
        <title>Genome-scale phylogeny and comparative genomics of the fungal order Sordariales.</title>
        <authorList>
            <consortium name="Lawrence Berkeley National Laboratory"/>
            <person name="Hensen N."/>
            <person name="Bonometti L."/>
            <person name="Westerberg I."/>
            <person name="Brannstrom I.O."/>
            <person name="Guillou S."/>
            <person name="Cros-Aarteil S."/>
            <person name="Calhoun S."/>
            <person name="Haridas S."/>
            <person name="Kuo A."/>
            <person name="Mondo S."/>
            <person name="Pangilinan J."/>
            <person name="Riley R."/>
            <person name="Labutti K."/>
            <person name="Andreopoulos B."/>
            <person name="Lipzen A."/>
            <person name="Chen C."/>
            <person name="Yanf M."/>
            <person name="Daum C."/>
            <person name="Ng V."/>
            <person name="Clum A."/>
            <person name="Steindorff A."/>
            <person name="Ohm R."/>
            <person name="Martin F."/>
            <person name="Silar P."/>
            <person name="Natvig D."/>
            <person name="Lalanne C."/>
            <person name="Gautier V."/>
            <person name="Ament-Velasquez S.L."/>
            <person name="Kruys A."/>
            <person name="Hutchinson M.I."/>
            <person name="Powell A.J."/>
            <person name="Barry K."/>
            <person name="Miller A.N."/>
            <person name="Grigoriev I.V."/>
            <person name="Debuchy R."/>
            <person name="Gladieux P."/>
            <person name="Thoren M.H."/>
            <person name="Johannesson H."/>
        </authorList>
    </citation>
    <scope>NUCLEOTIDE SEQUENCE</scope>
    <source>
        <strain evidence="11">8032-3</strain>
    </source>
</reference>
<dbReference type="FunFam" id="1.10.1040.10:FF:000006">
    <property type="entry name" value="3-hydroxyisobutyrate dehydrogenase"/>
    <property type="match status" value="1"/>
</dbReference>
<dbReference type="PANTHER" id="PTHR22981">
    <property type="entry name" value="3-HYDROXYISOBUTYRATE DEHYDROGENASE-RELATED"/>
    <property type="match status" value="1"/>
</dbReference>
<dbReference type="InterPro" id="IPR015815">
    <property type="entry name" value="HIBADH-related"/>
</dbReference>
<comment type="caution">
    <text evidence="11">The sequence shown here is derived from an EMBL/GenBank/DDBJ whole genome shotgun (WGS) entry which is preliminary data.</text>
</comment>
<dbReference type="PANTHER" id="PTHR22981:SF81">
    <property type="entry name" value="DEHYDROGENASE, PUTATIVE-RELATED"/>
    <property type="match status" value="1"/>
</dbReference>
<evidence type="ECO:0000259" key="10">
    <source>
        <dbReference type="Pfam" id="PF14833"/>
    </source>
</evidence>
<feature type="domain" description="3-hydroxyisobutyrate dehydrogenase-like NAD-binding" evidence="10">
    <location>
        <begin position="193"/>
        <end position="318"/>
    </location>
</feature>
<protein>
    <recommendedName>
        <fullName evidence="3">3-hydroxyisobutyrate dehydrogenase</fullName>
        <ecNumber evidence="3">1.1.1.31</ecNumber>
    </recommendedName>
</protein>
<dbReference type="EMBL" id="MU839008">
    <property type="protein sequence ID" value="KAK1767577.1"/>
    <property type="molecule type" value="Genomic_DNA"/>
</dbReference>
<dbReference type="Gene3D" id="1.10.1040.10">
    <property type="entry name" value="N-(1-d-carboxylethyl)-l-norvaline Dehydrogenase, domain 2"/>
    <property type="match status" value="1"/>
</dbReference>
<keyword evidence="4" id="KW-0101">Branched-chain amino acid catabolism</keyword>
<comment type="similarity">
    <text evidence="2">Belongs to the HIBADH-related family. 3-hydroxyisobutyrate dehydrogenase subfamily.</text>
</comment>
<evidence type="ECO:0000256" key="6">
    <source>
        <dbReference type="ARBA" id="ARBA00023027"/>
    </source>
</evidence>
<dbReference type="GO" id="GO:0050661">
    <property type="term" value="F:NADP binding"/>
    <property type="evidence" value="ECO:0007669"/>
    <property type="project" value="InterPro"/>
</dbReference>
<feature type="active site" evidence="8">
    <location>
        <position position="197"/>
    </location>
</feature>
<dbReference type="PROSITE" id="PS00895">
    <property type="entry name" value="3_HYDROXYISOBUT_DH"/>
    <property type="match status" value="1"/>
</dbReference>
<dbReference type="GO" id="GO:0006574">
    <property type="term" value="P:L-valine catabolic process"/>
    <property type="evidence" value="ECO:0007669"/>
    <property type="project" value="TreeGrafter"/>
</dbReference>
<evidence type="ECO:0000256" key="7">
    <source>
        <dbReference type="ARBA" id="ARBA00049197"/>
    </source>
</evidence>
<dbReference type="EC" id="1.1.1.31" evidence="3"/>
<evidence type="ECO:0000256" key="4">
    <source>
        <dbReference type="ARBA" id="ARBA00022456"/>
    </source>
</evidence>